<sequence>MMERGMMAMRPMAPSPPRAFACTGSPAALFASGPGVMKGTYSMEKLQVASALIATLEQGRAVELAVVTGTRGSSPRSAGAWMAVDATGSIAGTVGGGAVEDIAIREAVELLAAGSSRTVSYTMGGRVSDTGMVCGGMIDLCYLYLDSDKLEFFKQLEKVLVERGDGALEIDLAPFAAARPADAPAHGAESAATIVGAPALSVVDVEPGVAAGVTDVDGAPVYLEPLCPEGLAYIFGSGHVGRALAPVLAGAGFAVVSCDNRAEMLSEELLPGVLDRRLVDYGDLAASCKIGPRDIVISSTAGHGSDFAVVSQALAAHPAYLGCLGSKKKAAFIHGKLAEEGYSDEDIASIHMPIGIKIGAETPNEIAISIAAELIAHRRHYQL</sequence>
<comment type="caution">
    <text evidence="3">The sequence shown here is derived from an EMBL/GenBank/DDBJ whole genome shotgun (WGS) entry which is preliminary data.</text>
</comment>
<organism evidence="3 4">
    <name type="scientific">Collinsella tanakaei</name>
    <dbReference type="NCBI Taxonomy" id="626935"/>
    <lineage>
        <taxon>Bacteria</taxon>
        <taxon>Bacillati</taxon>
        <taxon>Actinomycetota</taxon>
        <taxon>Coriobacteriia</taxon>
        <taxon>Coriobacteriales</taxon>
        <taxon>Coriobacteriaceae</taxon>
        <taxon>Collinsella</taxon>
    </lineage>
</organism>
<evidence type="ECO:0000313" key="3">
    <source>
        <dbReference type="EMBL" id="RGL12219.1"/>
    </source>
</evidence>
<dbReference type="Pfam" id="PF13478">
    <property type="entry name" value="XdhC_C"/>
    <property type="match status" value="1"/>
</dbReference>
<dbReference type="Gene3D" id="3.40.50.720">
    <property type="entry name" value="NAD(P)-binding Rossmann-like Domain"/>
    <property type="match status" value="1"/>
</dbReference>
<gene>
    <name evidence="3" type="ORF">DXC81_00715</name>
</gene>
<evidence type="ECO:0000313" key="4">
    <source>
        <dbReference type="Proteomes" id="UP000260943"/>
    </source>
</evidence>
<dbReference type="PANTHER" id="PTHR30388">
    <property type="entry name" value="ALDEHYDE OXIDOREDUCTASE MOLYBDENUM COFACTOR ASSEMBLY PROTEIN"/>
    <property type="match status" value="1"/>
</dbReference>
<dbReference type="InterPro" id="IPR027051">
    <property type="entry name" value="XdhC_Rossmann_dom"/>
</dbReference>
<evidence type="ECO:0000259" key="1">
    <source>
        <dbReference type="Pfam" id="PF02625"/>
    </source>
</evidence>
<dbReference type="InterPro" id="IPR036291">
    <property type="entry name" value="NAD(P)-bd_dom_sf"/>
</dbReference>
<reference evidence="3 4" key="1">
    <citation type="submission" date="2018-08" db="EMBL/GenBank/DDBJ databases">
        <title>A genome reference for cultivated species of the human gut microbiota.</title>
        <authorList>
            <person name="Zou Y."/>
            <person name="Xue W."/>
            <person name="Luo G."/>
        </authorList>
    </citation>
    <scope>NUCLEOTIDE SEQUENCE [LARGE SCALE GENOMIC DNA]</scope>
    <source>
        <strain evidence="3 4">TF08-14</strain>
    </source>
</reference>
<accession>A0A3E4QYC4</accession>
<evidence type="ECO:0000259" key="2">
    <source>
        <dbReference type="Pfam" id="PF13478"/>
    </source>
</evidence>
<feature type="domain" description="XdhC Rossmann" evidence="2">
    <location>
        <begin position="233"/>
        <end position="374"/>
    </location>
</feature>
<dbReference type="Proteomes" id="UP000260943">
    <property type="component" value="Unassembled WGS sequence"/>
</dbReference>
<dbReference type="PANTHER" id="PTHR30388:SF6">
    <property type="entry name" value="XANTHINE DEHYDROGENASE SUBUNIT A-RELATED"/>
    <property type="match status" value="1"/>
</dbReference>
<proteinExistence type="predicted"/>
<dbReference type="InterPro" id="IPR003777">
    <property type="entry name" value="XdhC_CoxI"/>
</dbReference>
<feature type="domain" description="XdhC- CoxI" evidence="1">
    <location>
        <begin position="56"/>
        <end position="121"/>
    </location>
</feature>
<protein>
    <submittedName>
        <fullName evidence="3">XdhC/CoxI family protein</fullName>
    </submittedName>
</protein>
<dbReference type="Pfam" id="PF02625">
    <property type="entry name" value="XdhC_CoxI"/>
    <property type="match status" value="1"/>
</dbReference>
<dbReference type="InterPro" id="IPR052698">
    <property type="entry name" value="MoCofactor_Util/Proc"/>
</dbReference>
<name>A0A3E4QYC4_9ACTN</name>
<dbReference type="EMBL" id="QSRJ01000001">
    <property type="protein sequence ID" value="RGL12219.1"/>
    <property type="molecule type" value="Genomic_DNA"/>
</dbReference>
<dbReference type="SUPFAM" id="SSF51735">
    <property type="entry name" value="NAD(P)-binding Rossmann-fold domains"/>
    <property type="match status" value="1"/>
</dbReference>
<dbReference type="AlphaFoldDB" id="A0A3E4QYC4"/>